<protein>
    <submittedName>
        <fullName evidence="2">Uncharacterized protein</fullName>
    </submittedName>
</protein>
<sequence length="77" mass="8234">MRYRETSPEDVVGIQDTGADEGIMMVTAIYSLIVGVGICILGIKKRVFWAVISGAGMALASIAYLIAATLGYANIWH</sequence>
<keyword evidence="1" id="KW-1133">Transmembrane helix</keyword>
<dbReference type="AlphaFoldDB" id="A0A7G1Q8P7"/>
<dbReference type="KEGG" id="ntg:NSCAC_0616"/>
<organism evidence="2 3">
    <name type="scientific">Candidatus Nitrosacidococcus tergens</name>
    <dbReference type="NCBI Taxonomy" id="553981"/>
    <lineage>
        <taxon>Bacteria</taxon>
        <taxon>Pseudomonadati</taxon>
        <taxon>Pseudomonadota</taxon>
        <taxon>Gammaproteobacteria</taxon>
        <taxon>Chromatiales</taxon>
        <taxon>Chromatiaceae</taxon>
        <taxon>Candidatus Nitrosacidococcus</taxon>
    </lineage>
</organism>
<feature type="transmembrane region" description="Helical" evidence="1">
    <location>
        <begin position="22"/>
        <end position="41"/>
    </location>
</feature>
<dbReference type="Proteomes" id="UP000516072">
    <property type="component" value="Chromosome"/>
</dbReference>
<reference evidence="2 3" key="1">
    <citation type="submission" date="2020-03" db="EMBL/GenBank/DDBJ databases">
        <authorList>
            <person name="Picone N."/>
        </authorList>
    </citation>
    <scope>NUCLEOTIDE SEQUENCE [LARGE SCALE GENOMIC DNA]</scope>
    <source>
        <strain evidence="2">NSCAC1</strain>
    </source>
</reference>
<keyword evidence="1" id="KW-0812">Transmembrane</keyword>
<evidence type="ECO:0000313" key="2">
    <source>
        <dbReference type="EMBL" id="CAB1275337.1"/>
    </source>
</evidence>
<name>A0A7G1Q8P7_9GAMM</name>
<evidence type="ECO:0000256" key="1">
    <source>
        <dbReference type="SAM" id="Phobius"/>
    </source>
</evidence>
<keyword evidence="1" id="KW-0472">Membrane</keyword>
<gene>
    <name evidence="2" type="ORF">NSCAC_0616</name>
</gene>
<dbReference type="RefSeq" id="WP_197744956.1">
    <property type="nucleotide sequence ID" value="NZ_LR778175.1"/>
</dbReference>
<proteinExistence type="predicted"/>
<keyword evidence="3" id="KW-1185">Reference proteome</keyword>
<evidence type="ECO:0000313" key="3">
    <source>
        <dbReference type="Proteomes" id="UP000516072"/>
    </source>
</evidence>
<dbReference type="EMBL" id="LR778175">
    <property type="protein sequence ID" value="CAB1275337.1"/>
    <property type="molecule type" value="Genomic_DNA"/>
</dbReference>
<feature type="transmembrane region" description="Helical" evidence="1">
    <location>
        <begin position="48"/>
        <end position="73"/>
    </location>
</feature>
<accession>A0A7G1Q8P7</accession>